<keyword evidence="4" id="KW-1185">Reference proteome</keyword>
<feature type="signal peptide" evidence="1">
    <location>
        <begin position="1"/>
        <end position="18"/>
    </location>
</feature>
<accession>A0A843B8Q6</accession>
<evidence type="ECO:0000259" key="2">
    <source>
        <dbReference type="Pfam" id="PF08789"/>
    </source>
</evidence>
<sequence length="109" mass="11104">MAACALLILVASSFNAYSANYPCSGKKGGVAHCAGEQFVCNDGSISGSKRSCSAEMGGGASRALSLMSQPKPSPSASGDCSCRSGNICTGPRGGQYCYSDSGRKSYVRR</sequence>
<comment type="caution">
    <text evidence="3">The sequence shown here is derived from an EMBL/GenBank/DDBJ whole genome shotgun (WGS) entry which is preliminary data.</text>
</comment>
<organism evidence="3 4">
    <name type="scientific">Comamonas suwonensis</name>
    <dbReference type="NCBI Taxonomy" id="2606214"/>
    <lineage>
        <taxon>Bacteria</taxon>
        <taxon>Pseudomonadati</taxon>
        <taxon>Pseudomonadota</taxon>
        <taxon>Betaproteobacteria</taxon>
        <taxon>Burkholderiales</taxon>
        <taxon>Comamonadaceae</taxon>
        <taxon>Comamonas</taxon>
    </lineage>
</organism>
<protein>
    <recommendedName>
        <fullName evidence="2">PBCV-specific basic adaptor domain-containing protein</fullName>
    </recommendedName>
</protein>
<dbReference type="Proteomes" id="UP000530032">
    <property type="component" value="Unassembled WGS sequence"/>
</dbReference>
<feature type="chain" id="PRO_5032272706" description="PBCV-specific basic adaptor domain-containing protein" evidence="1">
    <location>
        <begin position="19"/>
        <end position="109"/>
    </location>
</feature>
<gene>
    <name evidence="3" type="ORF">HF327_016130</name>
</gene>
<dbReference type="Pfam" id="PF08789">
    <property type="entry name" value="PBCV_basic_adap"/>
    <property type="match status" value="1"/>
</dbReference>
<evidence type="ECO:0000313" key="3">
    <source>
        <dbReference type="EMBL" id="MBI1626025.1"/>
    </source>
</evidence>
<proteinExistence type="predicted"/>
<dbReference type="AlphaFoldDB" id="A0A843B8Q6"/>
<keyword evidence="1" id="KW-0732">Signal</keyword>
<evidence type="ECO:0000313" key="4">
    <source>
        <dbReference type="Proteomes" id="UP000530032"/>
    </source>
</evidence>
<dbReference type="InterPro" id="IPR014897">
    <property type="entry name" value="PBCV_basic_adap"/>
</dbReference>
<reference evidence="3" key="1">
    <citation type="submission" date="2020-12" db="EMBL/GenBank/DDBJ databases">
        <title>Comamonas sp. nov., isolated from stream water.</title>
        <authorList>
            <person name="Park K.-H."/>
        </authorList>
    </citation>
    <scope>NUCLEOTIDE SEQUENCE</scope>
    <source>
        <strain evidence="3">EJ-4</strain>
    </source>
</reference>
<feature type="domain" description="PBCV-specific basic adaptor" evidence="2">
    <location>
        <begin position="88"/>
        <end position="108"/>
    </location>
</feature>
<name>A0A843B8Q6_9BURK</name>
<evidence type="ECO:0000256" key="1">
    <source>
        <dbReference type="SAM" id="SignalP"/>
    </source>
</evidence>
<dbReference type="EMBL" id="JABBCQ020000015">
    <property type="protein sequence ID" value="MBI1626025.1"/>
    <property type="molecule type" value="Genomic_DNA"/>
</dbReference>